<dbReference type="EMBL" id="CP122979">
    <property type="protein sequence ID" value="WGI36953.1"/>
    <property type="molecule type" value="Genomic_DNA"/>
</dbReference>
<name>A0ABY8LUN6_9BACT</name>
<dbReference type="Proteomes" id="UP001179842">
    <property type="component" value="Chromosome"/>
</dbReference>
<keyword evidence="2" id="KW-0808">Transferase</keyword>
<dbReference type="PANTHER" id="PTHR10513:SF35">
    <property type="entry name" value="DEOXYADENOSINE KINASE"/>
    <property type="match status" value="1"/>
</dbReference>
<evidence type="ECO:0000259" key="1">
    <source>
        <dbReference type="Pfam" id="PF01712"/>
    </source>
</evidence>
<protein>
    <submittedName>
        <fullName evidence="2">Deoxynucleoside kinase</fullName>
    </submittedName>
</protein>
<dbReference type="GO" id="GO:0016301">
    <property type="term" value="F:kinase activity"/>
    <property type="evidence" value="ECO:0007669"/>
    <property type="project" value="UniProtKB-KW"/>
</dbReference>
<reference evidence="2" key="1">
    <citation type="submission" date="2023-04" db="EMBL/GenBank/DDBJ databases">
        <title>Completed genome of Mycoplasma lagogenitalium type strain 12MS.</title>
        <authorList>
            <person name="Spergser J."/>
        </authorList>
    </citation>
    <scope>NUCLEOTIDE SEQUENCE</scope>
    <source>
        <strain evidence="2">12MS</strain>
    </source>
</reference>
<dbReference type="Pfam" id="PF01712">
    <property type="entry name" value="dNK"/>
    <property type="match status" value="1"/>
</dbReference>
<proteinExistence type="predicted"/>
<accession>A0ABY8LUN6</accession>
<keyword evidence="2" id="KW-0418">Kinase</keyword>
<evidence type="ECO:0000313" key="2">
    <source>
        <dbReference type="EMBL" id="WGI36953.1"/>
    </source>
</evidence>
<dbReference type="InterPro" id="IPR027417">
    <property type="entry name" value="P-loop_NTPase"/>
</dbReference>
<gene>
    <name evidence="2" type="ORF">QEG99_01565</name>
</gene>
<dbReference type="RefSeq" id="WP_280102256.1">
    <property type="nucleotide sequence ID" value="NZ_CP122979.1"/>
</dbReference>
<evidence type="ECO:0000313" key="3">
    <source>
        <dbReference type="Proteomes" id="UP001179842"/>
    </source>
</evidence>
<keyword evidence="3" id="KW-1185">Reference proteome</keyword>
<sequence length="222" mass="26754">MIIGISGMISSGKSTLTTNLVKKFDNSEMLLEFNENDEVFNTFLRWFYEQKENLTIGFQTYIIENHSSIFVKKISEFHEKNKKNKVKGHFFLDRFSLEHYIFAKINLAHKEEKYMRAYDLAFKELITESELPDLAIFLDLNFETFKKRFFKRDRSVETDNWEKNKNYFETLYKNYKSIFIQLCKDYNLKYEIIDTNNLTEEQVQKEAEKIINYYASKNETNN</sequence>
<dbReference type="SUPFAM" id="SSF52540">
    <property type="entry name" value="P-loop containing nucleoside triphosphate hydrolases"/>
    <property type="match status" value="1"/>
</dbReference>
<feature type="domain" description="Deoxynucleoside kinase" evidence="1">
    <location>
        <begin position="3"/>
        <end position="210"/>
    </location>
</feature>
<organism evidence="2 3">
    <name type="scientific">Mesomycoplasma lagogenitalium</name>
    <dbReference type="NCBI Taxonomy" id="171286"/>
    <lineage>
        <taxon>Bacteria</taxon>
        <taxon>Bacillati</taxon>
        <taxon>Mycoplasmatota</taxon>
        <taxon>Mycoplasmoidales</taxon>
        <taxon>Metamycoplasmataceae</taxon>
        <taxon>Mesomycoplasma</taxon>
    </lineage>
</organism>
<dbReference type="Gene3D" id="3.40.50.300">
    <property type="entry name" value="P-loop containing nucleotide triphosphate hydrolases"/>
    <property type="match status" value="1"/>
</dbReference>
<dbReference type="InterPro" id="IPR031314">
    <property type="entry name" value="DNK_dom"/>
</dbReference>
<dbReference type="InterPro" id="IPR050566">
    <property type="entry name" value="Deoxyribonucleoside_kinase"/>
</dbReference>
<dbReference type="PANTHER" id="PTHR10513">
    <property type="entry name" value="DEOXYNUCLEOSIDE KINASE"/>
    <property type="match status" value="1"/>
</dbReference>